<evidence type="ECO:0000313" key="4">
    <source>
        <dbReference type="Proteomes" id="UP000641741"/>
    </source>
</evidence>
<keyword evidence="3" id="KW-0547">Nucleotide-binding</keyword>
<dbReference type="InterPro" id="IPR027417">
    <property type="entry name" value="P-loop_NTPase"/>
</dbReference>
<dbReference type="InterPro" id="IPR003959">
    <property type="entry name" value="ATPase_AAA_core"/>
</dbReference>
<organism evidence="3 4">
    <name type="scientific">Agathobaculum hominis</name>
    <dbReference type="NCBI Taxonomy" id="2763014"/>
    <lineage>
        <taxon>Bacteria</taxon>
        <taxon>Bacillati</taxon>
        <taxon>Bacillota</taxon>
        <taxon>Clostridia</taxon>
        <taxon>Eubacteriales</taxon>
        <taxon>Butyricicoccaceae</taxon>
        <taxon>Agathobaculum</taxon>
    </lineage>
</organism>
<gene>
    <name evidence="3" type="ORF">H8S02_12145</name>
</gene>
<dbReference type="RefSeq" id="WP_186970742.1">
    <property type="nucleotide sequence ID" value="NZ_JACOPK010000014.1"/>
</dbReference>
<reference evidence="3 4" key="1">
    <citation type="submission" date="2020-08" db="EMBL/GenBank/DDBJ databases">
        <title>Genome public.</title>
        <authorList>
            <person name="Liu C."/>
            <person name="Sun Q."/>
        </authorList>
    </citation>
    <scope>NUCLEOTIDE SEQUENCE [LARGE SCALE GENOMIC DNA]</scope>
    <source>
        <strain evidence="3 4">M2</strain>
    </source>
</reference>
<dbReference type="Gene3D" id="3.40.50.300">
    <property type="entry name" value="P-loop containing nucleotide triphosphate hydrolases"/>
    <property type="match status" value="1"/>
</dbReference>
<sequence length="363" mass="41231">MKTLNQLRIDGFRGIRDLNIEHLTPINVIVGDNNCGKTSVMEAVQFLRSGSPANIYRIARLRDRTLTFSSNSLYDSFICMFPKADDKLKIQLSGEYDGRQVSYVLSGTESKELLDLNELDRVARREFADANGETETDVFDGCSVYMNGEQTLTENIRLNRLTRMTGTLLRMNTQIKISYVAPFEHLNGNIINSIIKNDAYKSICLSALQLFDSEIEDMMIFRSDVSNRPVEYLKHKRLGNMPLSTYGDGIKKVLVLANAIAGATGGILLIDEIETAIHKKYYNDIFRFIVKACRTFDVQVFITTHSIEAIDGLLATQDYDVQSKEDAVTVVTLRRENHKTYSRVLQGREVFENREAFGFEVRL</sequence>
<dbReference type="PANTHER" id="PTHR43581:SF4">
    <property type="entry name" value="ATP_GTP PHOSPHATASE"/>
    <property type="match status" value="1"/>
</dbReference>
<dbReference type="GO" id="GO:0005524">
    <property type="term" value="F:ATP binding"/>
    <property type="evidence" value="ECO:0007669"/>
    <property type="project" value="UniProtKB-KW"/>
</dbReference>
<keyword evidence="3" id="KW-0067">ATP-binding</keyword>
<keyword evidence="4" id="KW-1185">Reference proteome</keyword>
<evidence type="ECO:0000313" key="3">
    <source>
        <dbReference type="EMBL" id="MBC5696677.1"/>
    </source>
</evidence>
<dbReference type="SUPFAM" id="SSF52540">
    <property type="entry name" value="P-loop containing nucleoside triphosphate hydrolases"/>
    <property type="match status" value="1"/>
</dbReference>
<dbReference type="InterPro" id="IPR041685">
    <property type="entry name" value="AAA_GajA/Old/RecF-like"/>
</dbReference>
<feature type="domain" description="ATPase AAA-type core" evidence="2">
    <location>
        <begin position="224"/>
        <end position="311"/>
    </location>
</feature>
<dbReference type="Proteomes" id="UP000641741">
    <property type="component" value="Unassembled WGS sequence"/>
</dbReference>
<evidence type="ECO:0000259" key="2">
    <source>
        <dbReference type="Pfam" id="PF13304"/>
    </source>
</evidence>
<comment type="caution">
    <text evidence="3">The sequence shown here is derived from an EMBL/GenBank/DDBJ whole genome shotgun (WGS) entry which is preliminary data.</text>
</comment>
<dbReference type="PANTHER" id="PTHR43581">
    <property type="entry name" value="ATP/GTP PHOSPHATASE"/>
    <property type="match status" value="1"/>
</dbReference>
<evidence type="ECO:0000259" key="1">
    <source>
        <dbReference type="Pfam" id="PF13175"/>
    </source>
</evidence>
<proteinExistence type="predicted"/>
<protein>
    <submittedName>
        <fullName evidence="3">ATP-binding protein</fullName>
    </submittedName>
</protein>
<dbReference type="Pfam" id="PF13175">
    <property type="entry name" value="AAA_15"/>
    <property type="match status" value="1"/>
</dbReference>
<feature type="domain" description="Endonuclease GajA/Old nuclease/RecF-like AAA" evidence="1">
    <location>
        <begin position="4"/>
        <end position="118"/>
    </location>
</feature>
<dbReference type="Pfam" id="PF13304">
    <property type="entry name" value="AAA_21"/>
    <property type="match status" value="1"/>
</dbReference>
<dbReference type="InterPro" id="IPR051396">
    <property type="entry name" value="Bact_Antivir_Def_Nuclease"/>
</dbReference>
<dbReference type="EMBL" id="JACOPK010000014">
    <property type="protein sequence ID" value="MBC5696677.1"/>
    <property type="molecule type" value="Genomic_DNA"/>
</dbReference>
<accession>A0ABR7GQU1</accession>
<name>A0ABR7GQU1_9FIRM</name>